<organism evidence="1 2">
    <name type="scientific">Rhodobacter ferrooxidans</name>
    <dbReference type="NCBI Taxonomy" id="371731"/>
    <lineage>
        <taxon>Bacteria</taxon>
        <taxon>Pseudomonadati</taxon>
        <taxon>Pseudomonadota</taxon>
        <taxon>Alphaproteobacteria</taxon>
        <taxon>Rhodobacterales</taxon>
        <taxon>Rhodobacter group</taxon>
        <taxon>Rhodobacter</taxon>
    </lineage>
</organism>
<gene>
    <name evidence="1" type="ORF">Rsw2DRAFT_3225</name>
</gene>
<dbReference type="Proteomes" id="UP000010121">
    <property type="component" value="Unassembled WGS sequence"/>
</dbReference>
<dbReference type="AlphaFoldDB" id="C8S597"/>
<dbReference type="PANTHER" id="PTHR41260:SF1">
    <property type="entry name" value="PROTEIN ECSC"/>
    <property type="match status" value="1"/>
</dbReference>
<dbReference type="eggNOG" id="ENOG502Z7KX">
    <property type="taxonomic scope" value="Bacteria"/>
</dbReference>
<name>C8S597_9RHOB</name>
<evidence type="ECO:0008006" key="3">
    <source>
        <dbReference type="Google" id="ProtNLM"/>
    </source>
</evidence>
<dbReference type="STRING" id="371731.Rsw2DRAFT_3225"/>
<reference evidence="1 2" key="1">
    <citation type="submission" date="2009-08" db="EMBL/GenBank/DDBJ databases">
        <title>The draft genome of Rhodobacter sp. SW2.</title>
        <authorList>
            <consortium name="US DOE Joint Genome Institute (JGI-PGF)"/>
            <person name="Lucas S."/>
            <person name="Copeland A."/>
            <person name="Lapidus A."/>
            <person name="Glavina del Rio T."/>
            <person name="Tice H."/>
            <person name="Bruce D."/>
            <person name="Goodwin L."/>
            <person name="Pitluck S."/>
            <person name="Larimer F."/>
            <person name="Land M.L."/>
            <person name="Hauser L."/>
            <person name="Emerson D."/>
        </authorList>
    </citation>
    <scope>NUCLEOTIDE SEQUENCE [LARGE SCALE GENOMIC DNA]</scope>
    <source>
        <strain evidence="1 2">SW2</strain>
    </source>
</reference>
<keyword evidence="2" id="KW-1185">Reference proteome</keyword>
<dbReference type="OrthoDB" id="7569638at2"/>
<sequence length="253" mass="25927">MDQTLPALRLAPPRAEIAALAARQHRAGGALIALLNKLGGGIEAQMALLPQGLQRQIERLVTGALQQGHAAASLGRRAPRLGHRAGPALAALSGAAGGAGGLATSLAELPFTVTLILHAIRRAAEDEGFDPDAPEIRAQCLQVFSAGSPLEADDGVNTAFLGARLTVTGPALQKLIASVAPRLAAALGQKLAAQAVPVLGAISGAALNAAYLSYYRELAQIRFALLRLAQTHGAEPVLTAFAEAAKPRPILRA</sequence>
<dbReference type="RefSeq" id="WP_008032891.1">
    <property type="nucleotide sequence ID" value="NZ_ACYY01000032.1"/>
</dbReference>
<evidence type="ECO:0000313" key="1">
    <source>
        <dbReference type="EMBL" id="EEW23830.1"/>
    </source>
</evidence>
<comment type="caution">
    <text evidence="1">The sequence shown here is derived from an EMBL/GenBank/DDBJ whole genome shotgun (WGS) entry which is preliminary data.</text>
</comment>
<protein>
    <recommendedName>
        <fullName evidence="3">Staphylolytic protease PREPROENZYME LASA</fullName>
    </recommendedName>
</protein>
<evidence type="ECO:0000313" key="2">
    <source>
        <dbReference type="Proteomes" id="UP000010121"/>
    </source>
</evidence>
<dbReference type="EMBL" id="ACYY01000032">
    <property type="protein sequence ID" value="EEW23830.1"/>
    <property type="molecule type" value="Genomic_DNA"/>
</dbReference>
<dbReference type="PANTHER" id="PTHR41260">
    <property type="entry name" value="PROTEIN ECSC"/>
    <property type="match status" value="1"/>
</dbReference>
<proteinExistence type="predicted"/>
<dbReference type="Pfam" id="PF12787">
    <property type="entry name" value="EcsC"/>
    <property type="match status" value="1"/>
</dbReference>
<accession>C8S597</accession>
<dbReference type="InterPro" id="IPR024787">
    <property type="entry name" value="EcsC"/>
</dbReference>